<accession>A0ABN8EN29</accession>
<keyword evidence="2" id="KW-1185">Reference proteome</keyword>
<dbReference type="EMBL" id="CAKLPX010000003">
    <property type="protein sequence ID" value="CAH0992664.1"/>
    <property type="molecule type" value="Genomic_DNA"/>
</dbReference>
<comment type="caution">
    <text evidence="1">The sequence shown here is derived from an EMBL/GenBank/DDBJ whole genome shotgun (WGS) entry which is preliminary data.</text>
</comment>
<protein>
    <submittedName>
        <fullName evidence="1">Uncharacterized protein</fullName>
    </submittedName>
</protein>
<reference evidence="1" key="1">
    <citation type="submission" date="2021-12" db="EMBL/GenBank/DDBJ databases">
        <authorList>
            <person name="Rodrigo-Torres L."/>
            <person name="Arahal R. D."/>
            <person name="Lucena T."/>
        </authorList>
    </citation>
    <scope>NUCLEOTIDE SEQUENCE</scope>
    <source>
        <strain evidence="1">CECT 8267</strain>
    </source>
</reference>
<sequence>MGLGMAIAVIVILIGLMDGFRQEVGPSFPAYMTFTCERRVLFKGESKSLRLNPWVKLGVSMAERLASMPNQPSRKGLSLFLQQTNTIAVDADQTLLIETADGLLKRCLTHAKQFFNFIR</sequence>
<name>A0ABN8EN29_9GAMM</name>
<proteinExistence type="predicted"/>
<evidence type="ECO:0000313" key="1">
    <source>
        <dbReference type="EMBL" id="CAH0992664.1"/>
    </source>
</evidence>
<evidence type="ECO:0000313" key="2">
    <source>
        <dbReference type="Proteomes" id="UP000838100"/>
    </source>
</evidence>
<dbReference type="Proteomes" id="UP000838100">
    <property type="component" value="Unassembled WGS sequence"/>
</dbReference>
<gene>
    <name evidence="1" type="ORF">SIN8267_02797</name>
</gene>
<organism evidence="1 2">
    <name type="scientific">Sinobacterium norvegicum</name>
    <dbReference type="NCBI Taxonomy" id="1641715"/>
    <lineage>
        <taxon>Bacteria</taxon>
        <taxon>Pseudomonadati</taxon>
        <taxon>Pseudomonadota</taxon>
        <taxon>Gammaproteobacteria</taxon>
        <taxon>Cellvibrionales</taxon>
        <taxon>Spongiibacteraceae</taxon>
        <taxon>Sinobacterium</taxon>
    </lineage>
</organism>